<proteinExistence type="predicted"/>
<dbReference type="AlphaFoldDB" id="A0A0M3JUE0"/>
<keyword evidence="2" id="KW-1185">Reference proteome</keyword>
<evidence type="ECO:0000313" key="3">
    <source>
        <dbReference type="WBParaSite" id="ASIM_0001178901-mRNA-1"/>
    </source>
</evidence>
<dbReference type="InterPro" id="IPR044399">
    <property type="entry name" value="Mb-like_M"/>
</dbReference>
<dbReference type="Gene3D" id="1.10.490.10">
    <property type="entry name" value="Globins"/>
    <property type="match status" value="1"/>
</dbReference>
<gene>
    <name evidence="1" type="ORF">ASIM_LOCUS11255</name>
</gene>
<dbReference type="GO" id="GO:0019825">
    <property type="term" value="F:oxygen binding"/>
    <property type="evidence" value="ECO:0007669"/>
    <property type="project" value="InterPro"/>
</dbReference>
<dbReference type="EMBL" id="UYRR01031053">
    <property type="protein sequence ID" value="VDK44671.1"/>
    <property type="molecule type" value="Genomic_DNA"/>
</dbReference>
<protein>
    <submittedName>
        <fullName evidence="3">GLOBIN domain-containing protein</fullName>
    </submittedName>
</protein>
<evidence type="ECO:0000313" key="1">
    <source>
        <dbReference type="EMBL" id="VDK44671.1"/>
    </source>
</evidence>
<dbReference type="SUPFAM" id="SSF46458">
    <property type="entry name" value="Globin-like"/>
    <property type="match status" value="1"/>
</dbReference>
<dbReference type="CDD" id="cd01040">
    <property type="entry name" value="Mb-like"/>
    <property type="match status" value="1"/>
</dbReference>
<evidence type="ECO:0000313" key="2">
    <source>
        <dbReference type="Proteomes" id="UP000267096"/>
    </source>
</evidence>
<reference evidence="1 2" key="2">
    <citation type="submission" date="2018-11" db="EMBL/GenBank/DDBJ databases">
        <authorList>
            <consortium name="Pathogen Informatics"/>
        </authorList>
    </citation>
    <scope>NUCLEOTIDE SEQUENCE [LARGE SCALE GENOMIC DNA]</scope>
</reference>
<dbReference type="InterPro" id="IPR009050">
    <property type="entry name" value="Globin-like_sf"/>
</dbReference>
<dbReference type="WBParaSite" id="ASIM_0001178901-mRNA-1">
    <property type="protein sequence ID" value="ASIM_0001178901-mRNA-1"/>
    <property type="gene ID" value="ASIM_0001178901"/>
</dbReference>
<sequence length="153" mass="17871">MGALFARITGRPRLQFARLKTVLRNVCEKDEAVGSILKLDKHASGDDEKDFILMQIAEQMYNFVQMIMQDEILHNISELRCACYCLGKQHAAYTVQSFKVVYWDEFTLAMIEELENTNRLSNEDLRAWQTLVHLIVENMLRGYDHAKKTQIER</sequence>
<dbReference type="InterPro" id="IPR012292">
    <property type="entry name" value="Globin/Proto"/>
</dbReference>
<dbReference type="OrthoDB" id="5781842at2759"/>
<dbReference type="GO" id="GO:0020037">
    <property type="term" value="F:heme binding"/>
    <property type="evidence" value="ECO:0007669"/>
    <property type="project" value="InterPro"/>
</dbReference>
<reference evidence="3" key="1">
    <citation type="submission" date="2017-02" db="UniProtKB">
        <authorList>
            <consortium name="WormBaseParasite"/>
        </authorList>
    </citation>
    <scope>IDENTIFICATION</scope>
</reference>
<accession>A0A0M3JUE0</accession>
<organism evidence="3">
    <name type="scientific">Anisakis simplex</name>
    <name type="common">Herring worm</name>
    <dbReference type="NCBI Taxonomy" id="6269"/>
    <lineage>
        <taxon>Eukaryota</taxon>
        <taxon>Metazoa</taxon>
        <taxon>Ecdysozoa</taxon>
        <taxon>Nematoda</taxon>
        <taxon>Chromadorea</taxon>
        <taxon>Rhabditida</taxon>
        <taxon>Spirurina</taxon>
        <taxon>Ascaridomorpha</taxon>
        <taxon>Ascaridoidea</taxon>
        <taxon>Anisakidae</taxon>
        <taxon>Anisakis</taxon>
        <taxon>Anisakis simplex complex</taxon>
    </lineage>
</organism>
<dbReference type="Proteomes" id="UP000267096">
    <property type="component" value="Unassembled WGS sequence"/>
</dbReference>
<name>A0A0M3JUE0_ANISI</name>